<sequence length="364" mass="41820">MSKIIPAYFAETSADYKKYGIQKDSVEQWEDGLRTEGKKGEFEWWYFDTKLEDSSSLVITFFTDSYVSVKDGFEPYVSLHLTRPDGLEIEEEFKVDPKKCSFSKEHCHAVIGDSVFEGDLHTYHIFYKSEKVNINVTLTGNVPAWRHGTGYIAYGDNDYFAWIPCVPEGDVYAEITMDGKTEKLSGTGYHDHNWGNTAMFKLMHHWYWGRAKVGEYQVISSYITAQKKYGYEHFPIFMIAKGGRILGDENKYLSYREEDAAFDEVTGKHYYKSLIYDYDDGEQHYIVTYKMEEHLEKKDLTAGIDGKPASRFKRLGMKMAGLAPTYNRLGGTVTVEKIENGKVNESVSAPSIWELMYFGLDADV</sequence>
<name>A0A410PXE4_9FIRM</name>
<evidence type="ECO:0000313" key="3">
    <source>
        <dbReference type="Proteomes" id="UP000287601"/>
    </source>
</evidence>
<gene>
    <name evidence="2" type="ORF">EQM06_10175</name>
</gene>
<dbReference type="AlphaFoldDB" id="A0A410PXE4"/>
<proteinExistence type="predicted"/>
<feature type="domain" description="AttH" evidence="1">
    <location>
        <begin position="43"/>
        <end position="196"/>
    </location>
</feature>
<organism evidence="2 3">
    <name type="scientific">Aminipila luticellarii</name>
    <dbReference type="NCBI Taxonomy" id="2507160"/>
    <lineage>
        <taxon>Bacteria</taxon>
        <taxon>Bacillati</taxon>
        <taxon>Bacillota</taxon>
        <taxon>Clostridia</taxon>
        <taxon>Peptostreptococcales</taxon>
        <taxon>Anaerovoracaceae</taxon>
        <taxon>Aminipila</taxon>
    </lineage>
</organism>
<evidence type="ECO:0000313" key="2">
    <source>
        <dbReference type="EMBL" id="QAT43556.1"/>
    </source>
</evidence>
<dbReference type="KEGG" id="amij:EQM06_10175"/>
<dbReference type="Gene3D" id="2.40.370.10">
    <property type="entry name" value="AttH-like domain"/>
    <property type="match status" value="1"/>
</dbReference>
<protein>
    <submittedName>
        <fullName evidence="2">Hydroxyneurosporene dehydrogenase</fullName>
    </submittedName>
</protein>
<dbReference type="RefSeq" id="WP_128746335.1">
    <property type="nucleotide sequence ID" value="NZ_CP035281.1"/>
</dbReference>
<accession>A0A410PXE4</accession>
<dbReference type="Pfam" id="PF07143">
    <property type="entry name" value="CrtC"/>
    <property type="match status" value="1"/>
</dbReference>
<dbReference type="Proteomes" id="UP000287601">
    <property type="component" value="Chromosome"/>
</dbReference>
<evidence type="ECO:0000259" key="1">
    <source>
        <dbReference type="Pfam" id="PF07143"/>
    </source>
</evidence>
<dbReference type="EMBL" id="CP035281">
    <property type="protein sequence ID" value="QAT43556.1"/>
    <property type="molecule type" value="Genomic_DNA"/>
</dbReference>
<keyword evidence="3" id="KW-1185">Reference proteome</keyword>
<reference evidence="2 3" key="1">
    <citation type="submission" date="2019-01" db="EMBL/GenBank/DDBJ databases">
        <title>Draft genomes of a novel of Aminipila strains.</title>
        <authorList>
            <person name="Ma S."/>
        </authorList>
    </citation>
    <scope>NUCLEOTIDE SEQUENCE [LARGE SCALE GENOMIC DNA]</scope>
    <source>
        <strain evidence="3">JN-39</strain>
    </source>
</reference>
<dbReference type="SUPFAM" id="SSF159245">
    <property type="entry name" value="AttH-like"/>
    <property type="match status" value="1"/>
</dbReference>
<dbReference type="InterPro" id="IPR023374">
    <property type="entry name" value="AttH-like_dom_sf"/>
</dbReference>
<dbReference type="InterPro" id="IPR010791">
    <property type="entry name" value="AttH_dom"/>
</dbReference>
<dbReference type="OrthoDB" id="5491608at2"/>